<dbReference type="BioCyc" id="SCEL448385:SCE_RS48940-MONOMER"/>
<dbReference type="PANTHER" id="PTHR30121">
    <property type="entry name" value="UNCHARACTERIZED PROTEIN YJGR-RELATED"/>
    <property type="match status" value="1"/>
</dbReference>
<dbReference type="HOGENOM" id="CLU_017077_0_0_7"/>
<dbReference type="eggNOG" id="COG0433">
    <property type="taxonomic scope" value="Bacteria"/>
</dbReference>
<name>A9F2Z0_SORC5</name>
<evidence type="ECO:0000313" key="4">
    <source>
        <dbReference type="EMBL" id="CAN94532.1"/>
    </source>
</evidence>
<evidence type="ECO:0000256" key="1">
    <source>
        <dbReference type="SAM" id="Coils"/>
    </source>
</evidence>
<proteinExistence type="predicted"/>
<dbReference type="SUPFAM" id="SSF52540">
    <property type="entry name" value="P-loop containing nucleoside triphosphate hydrolases"/>
    <property type="match status" value="1"/>
</dbReference>
<gene>
    <name evidence="4" type="ordered locus">sce4369</name>
</gene>
<sequence length="980" mass="103188">MVGAVGHARLASRERATRRRRPRQACPRPLACDAFPAPSSIATALSPWHEPALMPTRPFTLGRSRPLSGDPGAAGARPFELPAHHLVTHGVVVGMTGSGKTGLVMVLVEEALRSGVPVLMVDVKGDLPNLLFTFPELSAAEFEPWIDPSAAARDGRSTADVAEGLAARWRDGLTSSGLGPADVAALRARMAPRLLTPGTTAGEPVHVLSALEARSPLWDEDEEAAREALSASLSLLLRLVGRDPDPARSREHVLLAHLAERRLRARRAAGLEELLADLADPPIAAVGALGVDEFFAPKERQALARELNTLLASPTFATWRKGAPLDVAAWLAPQAGSGGGKTPAVIVSVAHLDDDERLLVLGLLFDQLLSWVRGLSGTSDLRALVVFDEVFGFLPPHPANPPTKRPLLALLKQARAFGVGVVLATQNPMDLDYKALSNAGAWFVGRLQTDADRERVVEGLSGADGGAGGVGAAALSATLKALPPRTFFVRDVHMQPPSFLAETRFSLSWLRGPVTRREIGRLVRSISPPPPAPDPTHASLDSRSVHPDPRVNSLDSRSVHPDPRVNSLDSRSVHPDPRVNAIDSRSAHPDPRVDSLDIRSGHPDPRVDSLDSRSVHPDPRVDSLDPRPASPDPRRASPGPASPAPRAPVGPGGTVVLDPRHTPAAPQPARRSAAARAGAGAPAPAPPPPAATAPPPAPDGWRSLYAHAPAAAPEGFRYIPWVAASVIAHLRDTKLGVALNRSQLLAAPLLPDGRPDLSRVARLDASLLATSPAAGARFAELPAPLAKRATAQAAARALREHAYRTTEAAVAVHKELGLAQDDGEPLEAFAARCRAAAARLAAAEQQQVVGRFAPRIARLGERIAAAKARYGEAEAEVAALPGAVGAALLGLVAGRDTARRAGTQRDKAAAKLERARQEWTEADAALRDLHAAQAAELAALEQLPLRAGEGIETKRLVPKKNDVEVAFVALAWAATLAGPA</sequence>
<feature type="region of interest" description="Disordered" evidence="2">
    <location>
        <begin position="1"/>
        <end position="29"/>
    </location>
</feature>
<feature type="compositionally biased region" description="Basic and acidic residues" evidence="2">
    <location>
        <begin position="585"/>
        <end position="625"/>
    </location>
</feature>
<dbReference type="Proteomes" id="UP000002139">
    <property type="component" value="Chromosome"/>
</dbReference>
<dbReference type="EMBL" id="AM746676">
    <property type="protein sequence ID" value="CAN94532.1"/>
    <property type="molecule type" value="Genomic_DNA"/>
</dbReference>
<dbReference type="OrthoDB" id="9758751at2"/>
<dbReference type="PANTHER" id="PTHR30121:SF6">
    <property type="entry name" value="SLR6007 PROTEIN"/>
    <property type="match status" value="1"/>
</dbReference>
<evidence type="ECO:0000256" key="2">
    <source>
        <dbReference type="SAM" id="MobiDB-lite"/>
    </source>
</evidence>
<evidence type="ECO:0000313" key="5">
    <source>
        <dbReference type="Proteomes" id="UP000002139"/>
    </source>
</evidence>
<dbReference type="Pfam" id="PF05872">
    <property type="entry name" value="HerA_C"/>
    <property type="match status" value="1"/>
</dbReference>
<reference evidence="4 5" key="1">
    <citation type="journal article" date="2007" name="Nat. Biotechnol.">
        <title>Complete genome sequence of the myxobacterium Sorangium cellulosum.</title>
        <authorList>
            <person name="Schneiker S."/>
            <person name="Perlova O."/>
            <person name="Kaiser O."/>
            <person name="Gerth K."/>
            <person name="Alici A."/>
            <person name="Altmeyer M.O."/>
            <person name="Bartels D."/>
            <person name="Bekel T."/>
            <person name="Beyer S."/>
            <person name="Bode E."/>
            <person name="Bode H.B."/>
            <person name="Bolten C.J."/>
            <person name="Choudhuri J.V."/>
            <person name="Doss S."/>
            <person name="Elnakady Y.A."/>
            <person name="Frank B."/>
            <person name="Gaigalat L."/>
            <person name="Goesmann A."/>
            <person name="Groeger C."/>
            <person name="Gross F."/>
            <person name="Jelsbak L."/>
            <person name="Jelsbak L."/>
            <person name="Kalinowski J."/>
            <person name="Kegler C."/>
            <person name="Knauber T."/>
            <person name="Konietzny S."/>
            <person name="Kopp M."/>
            <person name="Krause L."/>
            <person name="Krug D."/>
            <person name="Linke B."/>
            <person name="Mahmud T."/>
            <person name="Martinez-Arias R."/>
            <person name="McHardy A.C."/>
            <person name="Merai M."/>
            <person name="Meyer F."/>
            <person name="Mormann S."/>
            <person name="Munoz-Dorado J."/>
            <person name="Perez J."/>
            <person name="Pradella S."/>
            <person name="Rachid S."/>
            <person name="Raddatz G."/>
            <person name="Rosenau F."/>
            <person name="Rueckert C."/>
            <person name="Sasse F."/>
            <person name="Scharfe M."/>
            <person name="Schuster S.C."/>
            <person name="Suen G."/>
            <person name="Treuner-Lange A."/>
            <person name="Velicer G.J."/>
            <person name="Vorholter F.-J."/>
            <person name="Weissman K.J."/>
            <person name="Welch R.D."/>
            <person name="Wenzel S.C."/>
            <person name="Whitworth D.E."/>
            <person name="Wilhelm S."/>
            <person name="Wittmann C."/>
            <person name="Bloecker H."/>
            <person name="Puehler A."/>
            <person name="Mueller R."/>
        </authorList>
    </citation>
    <scope>NUCLEOTIDE SEQUENCE [LARGE SCALE GENOMIC DNA]</scope>
    <source>
        <strain evidence="5">So ce56</strain>
    </source>
</reference>
<feature type="region of interest" description="Disordered" evidence="2">
    <location>
        <begin position="522"/>
        <end position="698"/>
    </location>
</feature>
<dbReference type="STRING" id="448385.sce4369"/>
<dbReference type="InterPro" id="IPR027417">
    <property type="entry name" value="P-loop_NTPase"/>
</dbReference>
<dbReference type="AlphaFoldDB" id="A9F2Z0"/>
<keyword evidence="1" id="KW-0175">Coiled coil</keyword>
<feature type="domain" description="Helicase HerA-like C-terminal" evidence="3">
    <location>
        <begin position="84"/>
        <end position="128"/>
    </location>
</feature>
<dbReference type="Gene3D" id="3.40.50.300">
    <property type="entry name" value="P-loop containing nucleotide triphosphate hydrolases"/>
    <property type="match status" value="2"/>
</dbReference>
<dbReference type="InterPro" id="IPR051162">
    <property type="entry name" value="T4SS_component"/>
</dbReference>
<feature type="coiled-coil region" evidence="1">
    <location>
        <begin position="826"/>
        <end position="918"/>
    </location>
</feature>
<feature type="compositionally biased region" description="Low complexity" evidence="2">
    <location>
        <begin position="663"/>
        <end position="682"/>
    </location>
</feature>
<dbReference type="KEGG" id="scl:sce4369"/>
<keyword evidence="5" id="KW-1185">Reference proteome</keyword>
<protein>
    <recommendedName>
        <fullName evidence="3">Helicase HerA-like C-terminal domain-containing protein</fullName>
    </recommendedName>
</protein>
<evidence type="ECO:0000259" key="3">
    <source>
        <dbReference type="Pfam" id="PF05872"/>
    </source>
</evidence>
<feature type="compositionally biased region" description="Pro residues" evidence="2">
    <location>
        <begin position="683"/>
        <end position="698"/>
    </location>
</feature>
<organism evidence="4 5">
    <name type="scientific">Sorangium cellulosum (strain So ce56)</name>
    <name type="common">Polyangium cellulosum (strain So ce56)</name>
    <dbReference type="NCBI Taxonomy" id="448385"/>
    <lineage>
        <taxon>Bacteria</taxon>
        <taxon>Pseudomonadati</taxon>
        <taxon>Myxococcota</taxon>
        <taxon>Polyangia</taxon>
        <taxon>Polyangiales</taxon>
        <taxon>Polyangiaceae</taxon>
        <taxon>Sorangium</taxon>
    </lineage>
</organism>
<accession>A9F2Z0</accession>
<dbReference type="InterPro" id="IPR033186">
    <property type="entry name" value="HerA_C"/>
</dbReference>